<feature type="transmembrane region" description="Helical" evidence="2">
    <location>
        <begin position="41"/>
        <end position="66"/>
    </location>
</feature>
<keyword evidence="1" id="KW-1015">Disulfide bond</keyword>
<gene>
    <name evidence="4" type="ORF">SNE40_009446</name>
</gene>
<proteinExistence type="predicted"/>
<protein>
    <recommendedName>
        <fullName evidence="3">BRICHOS domain-containing protein</fullName>
    </recommendedName>
</protein>
<dbReference type="Gene3D" id="3.30.390.150">
    <property type="match status" value="1"/>
</dbReference>
<dbReference type="PROSITE" id="PS50869">
    <property type="entry name" value="BRICHOS"/>
    <property type="match status" value="1"/>
</dbReference>
<dbReference type="InterPro" id="IPR007084">
    <property type="entry name" value="BRICHOS_dom"/>
</dbReference>
<keyword evidence="2" id="KW-0472">Membrane</keyword>
<evidence type="ECO:0000256" key="2">
    <source>
        <dbReference type="SAM" id="Phobius"/>
    </source>
</evidence>
<keyword evidence="2" id="KW-1133">Transmembrane helix</keyword>
<evidence type="ECO:0000259" key="3">
    <source>
        <dbReference type="PROSITE" id="PS50869"/>
    </source>
</evidence>
<name>A0AAN8JY21_PATCE</name>
<feature type="domain" description="BRICHOS" evidence="3">
    <location>
        <begin position="106"/>
        <end position="192"/>
    </location>
</feature>
<keyword evidence="5" id="KW-1185">Reference proteome</keyword>
<dbReference type="EMBL" id="JAZGQO010000007">
    <property type="protein sequence ID" value="KAK6181624.1"/>
    <property type="molecule type" value="Genomic_DNA"/>
</dbReference>
<dbReference type="Proteomes" id="UP001347796">
    <property type="component" value="Unassembled WGS sequence"/>
</dbReference>
<dbReference type="Pfam" id="PF04089">
    <property type="entry name" value="BRICHOS"/>
    <property type="match status" value="1"/>
</dbReference>
<keyword evidence="2" id="KW-0812">Transmembrane</keyword>
<evidence type="ECO:0000256" key="1">
    <source>
        <dbReference type="ARBA" id="ARBA00023157"/>
    </source>
</evidence>
<accession>A0AAN8JY21</accession>
<sequence length="254" mass="28727">MSPPTVELQGKDSGSDIKVVFPPSYPVVEQPGAKKSKNKKYCLIAASVISAAVVITLGAIGSVALYQHMNRPQEFTTETNHNGQKVPEHARVDYENNLIYVNNSRYGEVLAGNNLHDYNRKLTVFKDVANKACYLDTLDGSLYEGVESLNKKADASERRVRVSPEPIDDEILQKFAGEHIAEHCNTLPTYWVLEDIKGGDDAPKSGSEIQVDCKTDNSNPLCRDKRAIYQYWYKIIWLTNHKYVIIFYWRRIGK</sequence>
<evidence type="ECO:0000313" key="4">
    <source>
        <dbReference type="EMBL" id="KAK6181624.1"/>
    </source>
</evidence>
<comment type="caution">
    <text evidence="4">The sequence shown here is derived from an EMBL/GenBank/DDBJ whole genome shotgun (WGS) entry which is preliminary data.</text>
</comment>
<reference evidence="4 5" key="1">
    <citation type="submission" date="2024-01" db="EMBL/GenBank/DDBJ databases">
        <title>The genome of the rayed Mediterranean limpet Patella caerulea (Linnaeus, 1758).</title>
        <authorList>
            <person name="Anh-Thu Weber A."/>
            <person name="Halstead-Nussloch G."/>
        </authorList>
    </citation>
    <scope>NUCLEOTIDE SEQUENCE [LARGE SCALE GENOMIC DNA]</scope>
    <source>
        <strain evidence="4">AATW-2023a</strain>
        <tissue evidence="4">Whole specimen</tissue>
    </source>
</reference>
<evidence type="ECO:0000313" key="5">
    <source>
        <dbReference type="Proteomes" id="UP001347796"/>
    </source>
</evidence>
<dbReference type="AlphaFoldDB" id="A0AAN8JY21"/>
<organism evidence="4 5">
    <name type="scientific">Patella caerulea</name>
    <name type="common">Rayed Mediterranean limpet</name>
    <dbReference type="NCBI Taxonomy" id="87958"/>
    <lineage>
        <taxon>Eukaryota</taxon>
        <taxon>Metazoa</taxon>
        <taxon>Spiralia</taxon>
        <taxon>Lophotrochozoa</taxon>
        <taxon>Mollusca</taxon>
        <taxon>Gastropoda</taxon>
        <taxon>Patellogastropoda</taxon>
        <taxon>Patelloidea</taxon>
        <taxon>Patellidae</taxon>
        <taxon>Patella</taxon>
    </lineage>
</organism>
<dbReference type="SMART" id="SM01039">
    <property type="entry name" value="BRICHOS"/>
    <property type="match status" value="1"/>
</dbReference>